<proteinExistence type="predicted"/>
<dbReference type="SUPFAM" id="SSF54427">
    <property type="entry name" value="NTF2-like"/>
    <property type="match status" value="1"/>
</dbReference>
<dbReference type="GO" id="GO:0016853">
    <property type="term" value="F:isomerase activity"/>
    <property type="evidence" value="ECO:0007669"/>
    <property type="project" value="UniProtKB-KW"/>
</dbReference>
<dbReference type="EMBL" id="QPMT01000003">
    <property type="protein sequence ID" value="KAF4865095.1"/>
    <property type="molecule type" value="Genomic_DNA"/>
</dbReference>
<sequence>MSIKETLEFTASGWLKDLESRSVEKVVSKWTEDVHYAVHPDTNGIYPMNREQFRTNDRAANIFKHLKSFKITINEMFTDVEKRTVTMVCTSKGETAAGSYGTECLFVATMTEDGKKIQKLSEWIDFQKSQGTLSKAVN</sequence>
<dbReference type="AlphaFoldDB" id="A0A9P5F2Z8"/>
<gene>
    <name evidence="1" type="primary">trt14</name>
    <name evidence="1" type="ORF">CGCSCA2_v001552</name>
</gene>
<dbReference type="InterPro" id="IPR050977">
    <property type="entry name" value="Fungal_Meroterpenoid_Isomerase"/>
</dbReference>
<dbReference type="Proteomes" id="UP000711996">
    <property type="component" value="Unassembled WGS sequence"/>
</dbReference>
<organism evidence="1 2">
    <name type="scientific">Colletotrichum siamense</name>
    <name type="common">Anthracnose fungus</name>
    <dbReference type="NCBI Taxonomy" id="690259"/>
    <lineage>
        <taxon>Eukaryota</taxon>
        <taxon>Fungi</taxon>
        <taxon>Dikarya</taxon>
        <taxon>Ascomycota</taxon>
        <taxon>Pezizomycotina</taxon>
        <taxon>Sordariomycetes</taxon>
        <taxon>Hypocreomycetidae</taxon>
        <taxon>Glomerellales</taxon>
        <taxon>Glomerellaceae</taxon>
        <taxon>Colletotrichum</taxon>
        <taxon>Colletotrichum gloeosporioides species complex</taxon>
    </lineage>
</organism>
<dbReference type="PANTHER" id="PTHR39598:SF1">
    <property type="entry name" value="AUSTINOID BIOSYNTHESIS CLUSTERS PROTEIN F-RELATED"/>
    <property type="match status" value="1"/>
</dbReference>
<evidence type="ECO:0000313" key="2">
    <source>
        <dbReference type="Proteomes" id="UP000711996"/>
    </source>
</evidence>
<protein>
    <submittedName>
        <fullName evidence="1">Isomerase trt14</fullName>
    </submittedName>
</protein>
<evidence type="ECO:0000313" key="1">
    <source>
        <dbReference type="EMBL" id="KAF4865095.1"/>
    </source>
</evidence>
<dbReference type="Gene3D" id="3.10.450.50">
    <property type="match status" value="1"/>
</dbReference>
<dbReference type="OrthoDB" id="3758478at2759"/>
<reference evidence="1" key="1">
    <citation type="submission" date="2019-06" db="EMBL/GenBank/DDBJ databases">
        <authorList>
            <person name="Gan P."/>
            <person name="Shirasu K."/>
        </authorList>
    </citation>
    <scope>NUCLEOTIDE SEQUENCE [LARGE SCALE GENOMIC DNA]</scope>
    <source>
        <strain evidence="1">CAD2</strain>
    </source>
</reference>
<accession>A0A9P5F2Z8</accession>
<keyword evidence="2" id="KW-1185">Reference proteome</keyword>
<dbReference type="PANTHER" id="PTHR39598">
    <property type="entry name" value="AUSTINOL SYNTHESIS PROTEIN F-RELATED"/>
    <property type="match status" value="1"/>
</dbReference>
<keyword evidence="1" id="KW-0413">Isomerase</keyword>
<name>A0A9P5F2Z8_COLSI</name>
<comment type="caution">
    <text evidence="1">The sequence shown here is derived from an EMBL/GenBank/DDBJ whole genome shotgun (WGS) entry which is preliminary data.</text>
</comment>
<dbReference type="InterPro" id="IPR032710">
    <property type="entry name" value="NTF2-like_dom_sf"/>
</dbReference>